<sequence>MKFYYEVAPNKTVIKNSHFLTYHSNKKLQSGQIVEIPIGKKNIIGIVWRNVEKPTFDTKEIIRCYPTPLPKHLLEASRWISEYYQTPLGKVISAILPKGIFKNRRNKLVTESYTSKNSRTNFVYTNSQKDAIKKIDAINSGSIILHGITGSGKTEVYINQAKKVVASGKSVIVLTPEIALTSQLLINFKREFNNIKVVHSGLKETERFNIWNNIINDNSSQIIIGARSAIFSPVKELGLIIIDEAHEPSFKQEQTPKYSALRLASFLASKLKFKVILGSATPLVEDYFLAKKSNKNIIELTELANDNATKPILEIIDLSKEKSHPFLSAKLIHNIKDNIKNGQQTLIYHNRRGTAPITLCQNCGWQANCPNCFFPLTLHHDMFTLLCHTCGHKHNVPTSCPDCGKADIIYKGVGTKNIEQELKKLFPEASIIRFDADIDKDKTVDKLYNEIIGGNFDIIIGTQIIAKGLDIPKLKTVGIIQAEAGLSLPDFTSSERTFQLISQVTGRVGRHSSNTNVILQTYQPKNPIILYGLNQDYHNFYNYELNIRQKTFFPPFSFLLKLNCTYKTEKTTIQNARKEANNIKKQFGDKIQILGPTPAFHEKTNAGYRWQIVVRAKKRSILLDIAANYSEKPHWSIDIDPPTLL</sequence>
<dbReference type="NCBIfam" id="TIGR00595">
    <property type="entry name" value="priA"/>
    <property type="match status" value="1"/>
</dbReference>
<comment type="subunit">
    <text evidence="11">Component of the replication restart primosome.</text>
</comment>
<keyword evidence="5 11" id="KW-0378">Hydrolase</keyword>
<dbReference type="EMBL" id="PRLK01000004">
    <property type="protein sequence ID" value="RYC72693.1"/>
    <property type="molecule type" value="Genomic_DNA"/>
</dbReference>
<keyword evidence="6 11" id="KW-0347">Helicase</keyword>
<evidence type="ECO:0000256" key="10">
    <source>
        <dbReference type="ARBA" id="ARBA00023235"/>
    </source>
</evidence>
<dbReference type="EC" id="5.6.2.4" evidence="11"/>
<dbReference type="InterPro" id="IPR042115">
    <property type="entry name" value="PriA_3primeBD_sf"/>
</dbReference>
<reference evidence="13 14" key="1">
    <citation type="journal article" date="2018" name="bioRxiv">
        <title>Evidence of independent acquisition and adaption of ultra-small bacteria to human hosts across the highly diverse yet reduced genomes of the phylum Saccharibacteria.</title>
        <authorList>
            <person name="McLean J.S."/>
            <person name="Bor B."/>
            <person name="To T.T."/>
            <person name="Liu Q."/>
            <person name="Kearns K.A."/>
            <person name="Solden L.M."/>
            <person name="Wrighton K.C."/>
            <person name="He X."/>
            <person name="Shi W."/>
        </authorList>
    </citation>
    <scope>NUCLEOTIDE SEQUENCE [LARGE SCALE GENOMIC DNA]</scope>
    <source>
        <strain evidence="13 14">TM7_CMJM_G6_1_HOT_870</strain>
    </source>
</reference>
<evidence type="ECO:0000256" key="8">
    <source>
        <dbReference type="ARBA" id="ARBA00022840"/>
    </source>
</evidence>
<evidence type="ECO:0000256" key="6">
    <source>
        <dbReference type="ARBA" id="ARBA00022806"/>
    </source>
</evidence>
<feature type="binding site" evidence="11">
    <location>
        <position position="387"/>
    </location>
    <ligand>
        <name>Zn(2+)</name>
        <dbReference type="ChEBI" id="CHEBI:29105"/>
        <label>2</label>
    </ligand>
</feature>
<dbReference type="RefSeq" id="WP_129718757.1">
    <property type="nucleotide sequence ID" value="NZ_PRLK01000004.1"/>
</dbReference>
<evidence type="ECO:0000256" key="3">
    <source>
        <dbReference type="ARBA" id="ARBA00022723"/>
    </source>
</evidence>
<dbReference type="InterPro" id="IPR005259">
    <property type="entry name" value="PriA"/>
</dbReference>
<feature type="binding site" evidence="11">
    <location>
        <position position="363"/>
    </location>
    <ligand>
        <name>Zn(2+)</name>
        <dbReference type="ChEBI" id="CHEBI:29105"/>
        <label>1</label>
    </ligand>
</feature>
<evidence type="ECO:0000256" key="1">
    <source>
        <dbReference type="ARBA" id="ARBA00022515"/>
    </source>
</evidence>
<dbReference type="InterPro" id="IPR001650">
    <property type="entry name" value="Helicase_C-like"/>
</dbReference>
<dbReference type="InterPro" id="IPR041222">
    <property type="entry name" value="PriA_3primeBD"/>
</dbReference>
<keyword evidence="3 11" id="KW-0479">Metal-binding</keyword>
<evidence type="ECO:0000256" key="11">
    <source>
        <dbReference type="HAMAP-Rule" id="MF_00983"/>
    </source>
</evidence>
<dbReference type="PANTHER" id="PTHR30580:SF0">
    <property type="entry name" value="PRIMOSOMAL PROTEIN N"/>
    <property type="match status" value="1"/>
</dbReference>
<dbReference type="Pfam" id="PF00270">
    <property type="entry name" value="DEAD"/>
    <property type="match status" value="1"/>
</dbReference>
<reference evidence="13 14" key="2">
    <citation type="journal article" date="2020" name="Cell Rep.">
        <title>Acquisition and Adaptation of Ultra-small Parasitic Reduced Genome Bacteria to Mammalian Hosts.</title>
        <authorList>
            <person name="McLean J.S."/>
            <person name="Bor B."/>
            <person name="Kerns K.A."/>
            <person name="Liu Q."/>
            <person name="To T.T."/>
            <person name="Solden L."/>
            <person name="Hendrickson E.L."/>
            <person name="Wrighton K."/>
            <person name="Shi W."/>
            <person name="He X."/>
        </authorList>
    </citation>
    <scope>NUCLEOTIDE SEQUENCE [LARGE SCALE GENOMIC DNA]</scope>
    <source>
        <strain evidence="13 14">TM7_CMJM_G6_1_HOT_870</strain>
    </source>
</reference>
<accession>A0ABY0FIB8</accession>
<dbReference type="HAMAP" id="MF_00983">
    <property type="entry name" value="PriA"/>
    <property type="match status" value="1"/>
</dbReference>
<feature type="domain" description="Helicase ATP-binding" evidence="12">
    <location>
        <begin position="134"/>
        <end position="300"/>
    </location>
</feature>
<keyword evidence="10 11" id="KW-0413">Isomerase</keyword>
<evidence type="ECO:0000256" key="2">
    <source>
        <dbReference type="ARBA" id="ARBA00022705"/>
    </source>
</evidence>
<keyword evidence="8 11" id="KW-0067">ATP-binding</keyword>
<dbReference type="Pfam" id="PF00271">
    <property type="entry name" value="Helicase_C"/>
    <property type="match status" value="1"/>
</dbReference>
<feature type="binding site" evidence="11">
    <location>
        <position position="403"/>
    </location>
    <ligand>
        <name>Zn(2+)</name>
        <dbReference type="ChEBI" id="CHEBI:29105"/>
        <label>1</label>
    </ligand>
</feature>
<feature type="binding site" evidence="11">
    <location>
        <position position="360"/>
    </location>
    <ligand>
        <name>Zn(2+)</name>
        <dbReference type="ChEBI" id="CHEBI:29105"/>
        <label>1</label>
    </ligand>
</feature>
<gene>
    <name evidence="11 13" type="primary">priA</name>
    <name evidence="13" type="ORF">G6CMJM_00344</name>
</gene>
<comment type="catalytic activity">
    <reaction evidence="11">
        <text>Couples ATP hydrolysis with the unwinding of duplex DNA by translocating in the 3'-5' direction.</text>
        <dbReference type="EC" id="5.6.2.4"/>
    </reaction>
</comment>
<evidence type="ECO:0000313" key="14">
    <source>
        <dbReference type="Proteomes" id="UP001190925"/>
    </source>
</evidence>
<keyword evidence="7 11" id="KW-0862">Zinc</keyword>
<comment type="catalytic activity">
    <reaction evidence="11">
        <text>ATP + H2O = ADP + phosphate + H(+)</text>
        <dbReference type="Rhea" id="RHEA:13065"/>
        <dbReference type="ChEBI" id="CHEBI:15377"/>
        <dbReference type="ChEBI" id="CHEBI:15378"/>
        <dbReference type="ChEBI" id="CHEBI:30616"/>
        <dbReference type="ChEBI" id="CHEBI:43474"/>
        <dbReference type="ChEBI" id="CHEBI:456216"/>
        <dbReference type="EC" id="5.6.2.4"/>
    </reaction>
</comment>
<evidence type="ECO:0000256" key="7">
    <source>
        <dbReference type="ARBA" id="ARBA00022833"/>
    </source>
</evidence>
<keyword evidence="4 11" id="KW-0547">Nucleotide-binding</keyword>
<feature type="binding site" evidence="11">
    <location>
        <position position="369"/>
    </location>
    <ligand>
        <name>Zn(2+)</name>
        <dbReference type="ChEBI" id="CHEBI:29105"/>
        <label>2</label>
    </ligand>
</feature>
<dbReference type="InterPro" id="IPR027417">
    <property type="entry name" value="P-loop_NTPase"/>
</dbReference>
<dbReference type="InterPro" id="IPR011545">
    <property type="entry name" value="DEAD/DEAH_box_helicase_dom"/>
</dbReference>
<feature type="binding site" evidence="11">
    <location>
        <position position="390"/>
    </location>
    <ligand>
        <name>Zn(2+)</name>
        <dbReference type="ChEBI" id="CHEBI:29105"/>
        <label>2</label>
    </ligand>
</feature>
<proteinExistence type="inferred from homology"/>
<feature type="binding site" evidence="11">
    <location>
        <position position="400"/>
    </location>
    <ligand>
        <name>Zn(2+)</name>
        <dbReference type="ChEBI" id="CHEBI:29105"/>
        <label>1</label>
    </ligand>
</feature>
<evidence type="ECO:0000259" key="12">
    <source>
        <dbReference type="PROSITE" id="PS51192"/>
    </source>
</evidence>
<comment type="similarity">
    <text evidence="11">Belongs to the helicase family. PriA subfamily.</text>
</comment>
<comment type="caution">
    <text evidence="13">The sequence shown here is derived from an EMBL/GenBank/DDBJ whole genome shotgun (WGS) entry which is preliminary data.</text>
</comment>
<organism evidence="13 14">
    <name type="scientific">Candidatus Nanogingivalis gingivitcus</name>
    <dbReference type="NCBI Taxonomy" id="2171992"/>
    <lineage>
        <taxon>Bacteria</taxon>
        <taxon>Candidatus Saccharimonadota</taxon>
        <taxon>Candidatus Nanosyncoccalia</taxon>
        <taxon>Candidatus Nanogingivales</taxon>
        <taxon>Candidatus Nanogingivalaceae</taxon>
        <taxon>Candidatus Nanogingivalis</taxon>
    </lineage>
</organism>
<dbReference type="Pfam" id="PF18074">
    <property type="entry name" value="PriA_C"/>
    <property type="match status" value="1"/>
</dbReference>
<dbReference type="InterPro" id="IPR041236">
    <property type="entry name" value="PriA_C"/>
</dbReference>
<keyword evidence="2 11" id="KW-0235">DNA replication</keyword>
<dbReference type="InterPro" id="IPR014001">
    <property type="entry name" value="Helicase_ATP-bd"/>
</dbReference>
<dbReference type="Proteomes" id="UP001190925">
    <property type="component" value="Unassembled WGS sequence"/>
</dbReference>
<dbReference type="GO" id="GO:0016787">
    <property type="term" value="F:hydrolase activity"/>
    <property type="evidence" value="ECO:0007669"/>
    <property type="project" value="UniProtKB-KW"/>
</dbReference>
<evidence type="ECO:0000256" key="9">
    <source>
        <dbReference type="ARBA" id="ARBA00023125"/>
    </source>
</evidence>
<comment type="cofactor">
    <cofactor evidence="11">
        <name>Zn(2+)</name>
        <dbReference type="ChEBI" id="CHEBI:29105"/>
    </cofactor>
    <text evidence="11">Binds 2 zinc ions per subunit.</text>
</comment>
<comment type="function">
    <text evidence="11">Initiates the restart of stalled replication forks, which reloads the replicative helicase on sites other than the origin of replication. Recognizes and binds to abandoned replication forks and remodels them to uncover a helicase loading site. Promotes assembly of the primosome at these replication forks.</text>
</comment>
<protein>
    <recommendedName>
        <fullName evidence="11">Replication restart protein PriA</fullName>
    </recommendedName>
    <alternativeName>
        <fullName evidence="11">ATP-dependent DNA helicase PriA</fullName>
        <ecNumber evidence="11">5.6.2.4</ecNumber>
    </alternativeName>
    <alternativeName>
        <fullName evidence="11">DNA 3'-5' helicase PriA</fullName>
    </alternativeName>
</protein>
<name>A0ABY0FIB8_9BACT</name>
<keyword evidence="9 11" id="KW-0238">DNA-binding</keyword>
<evidence type="ECO:0000313" key="13">
    <source>
        <dbReference type="EMBL" id="RYC72693.1"/>
    </source>
</evidence>
<feature type="binding site" evidence="11">
    <location>
        <position position="372"/>
    </location>
    <ligand>
        <name>Zn(2+)</name>
        <dbReference type="ChEBI" id="CHEBI:29105"/>
        <label>2</label>
    </ligand>
</feature>
<dbReference type="SUPFAM" id="SSF52540">
    <property type="entry name" value="P-loop containing nucleoside triphosphate hydrolases"/>
    <property type="match status" value="1"/>
</dbReference>
<dbReference type="Gene3D" id="3.40.50.300">
    <property type="entry name" value="P-loop containing nucleotide triphosphate hydrolases"/>
    <property type="match status" value="2"/>
</dbReference>
<dbReference type="SMART" id="SM00490">
    <property type="entry name" value="HELICc"/>
    <property type="match status" value="1"/>
</dbReference>
<dbReference type="Pfam" id="PF17764">
    <property type="entry name" value="PriA_3primeBD"/>
    <property type="match status" value="1"/>
</dbReference>
<dbReference type="Gene3D" id="3.40.1440.60">
    <property type="entry name" value="PriA, 3(prime) DNA-binding domain"/>
    <property type="match status" value="1"/>
</dbReference>
<keyword evidence="1 11" id="KW-0639">Primosome</keyword>
<dbReference type="PROSITE" id="PS51192">
    <property type="entry name" value="HELICASE_ATP_BIND_1"/>
    <property type="match status" value="1"/>
</dbReference>
<evidence type="ECO:0000256" key="5">
    <source>
        <dbReference type="ARBA" id="ARBA00022801"/>
    </source>
</evidence>
<dbReference type="SMART" id="SM00487">
    <property type="entry name" value="DEXDc"/>
    <property type="match status" value="1"/>
</dbReference>
<evidence type="ECO:0000256" key="4">
    <source>
        <dbReference type="ARBA" id="ARBA00022741"/>
    </source>
</evidence>
<keyword evidence="14" id="KW-1185">Reference proteome</keyword>
<dbReference type="PANTHER" id="PTHR30580">
    <property type="entry name" value="PRIMOSOMAL PROTEIN N"/>
    <property type="match status" value="1"/>
</dbReference>